<comment type="caution">
    <text evidence="7">The sequence shown here is derived from an EMBL/GenBank/DDBJ whole genome shotgun (WGS) entry which is preliminary data.</text>
</comment>
<feature type="binding site" evidence="5">
    <location>
        <position position="243"/>
    </location>
    <ligand>
        <name>substrate</name>
    </ligand>
</feature>
<dbReference type="PANTHER" id="PTHR38784">
    <property type="entry name" value="SUCROSE PHOSPHORYLASE"/>
    <property type="match status" value="1"/>
</dbReference>
<dbReference type="SMART" id="SM00642">
    <property type="entry name" value="Aamy"/>
    <property type="match status" value="1"/>
</dbReference>
<feature type="binding site" evidence="5">
    <location>
        <begin position="300"/>
        <end position="301"/>
    </location>
    <ligand>
        <name>substrate</name>
    </ligand>
</feature>
<feature type="binding site" evidence="5">
    <location>
        <begin position="201"/>
        <end position="203"/>
    </location>
    <ligand>
        <name>substrate</name>
    </ligand>
</feature>
<dbReference type="InterPro" id="IPR017853">
    <property type="entry name" value="GH"/>
</dbReference>
<organism evidence="7 8">
    <name type="scientific">Streptomyces canus</name>
    <dbReference type="NCBI Taxonomy" id="58343"/>
    <lineage>
        <taxon>Bacteria</taxon>
        <taxon>Bacillati</taxon>
        <taxon>Actinomycetota</taxon>
        <taxon>Actinomycetes</taxon>
        <taxon>Kitasatosporales</taxon>
        <taxon>Streptomycetaceae</taxon>
        <taxon>Streptomyces</taxon>
        <taxon>Streptomyces aurantiacus group</taxon>
    </lineage>
</organism>
<dbReference type="AlphaFoldDB" id="A0A117QVU8"/>
<dbReference type="NCBIfam" id="TIGR03852">
    <property type="entry name" value="sucrose_gtfA"/>
    <property type="match status" value="1"/>
</dbReference>
<dbReference type="InterPro" id="IPR045857">
    <property type="entry name" value="O16G_dom_2"/>
</dbReference>
<proteinExistence type="inferred from homology"/>
<dbReference type="Gene3D" id="3.20.20.80">
    <property type="entry name" value="Glycosidases"/>
    <property type="match status" value="1"/>
</dbReference>
<dbReference type="STRING" id="58343.AQJ46_50090"/>
<dbReference type="PANTHER" id="PTHR38784:SF1">
    <property type="entry name" value="SUCROSE PHOSPHORYLASE"/>
    <property type="match status" value="1"/>
</dbReference>
<dbReference type="RefSeq" id="WP_059212044.1">
    <property type="nucleotide sequence ID" value="NZ_KQ948692.1"/>
</dbReference>
<dbReference type="InterPro" id="IPR006047">
    <property type="entry name" value="GH13_cat_dom"/>
</dbReference>
<dbReference type="InterPro" id="IPR022527">
    <property type="entry name" value="Sucrose_phospho"/>
</dbReference>
<sequence length="507" mass="55140">MAHAHSPSSDGSQGCGPQLIAYADRLGGSLRGLAELLRGPLAGAFDGVHILPFYRPYDGADAGFDPEDHTEPDPRLGTWQDIESLSESHVVMSDVIVNHVSSRSPGFRDVVEHGDASPHAGMYLTLGSVFPDGVTESDLARIYRPRPGLPFTAMALGGRRRLVWTTFTPEQIDLDIRHPGTWRYLTSVIDALTDAGVRLLRLDAVGYTGKSPGTDCFMTPASYDFVARIRDYAASRGAKVLLEIHGHHRQQIDMAKRVDYVYDFALPPLLIHALTSHDGGPLARWLEIRPTNAVTVLDTHDGIGVIDAGPSGDGAGDDGLLDDSQLDALVEAIHTNSGGTSRLATGTAASNLDLYQVNCTFRDALGDDARYLAARLMQLFVPGIPQVYYVGLLGGRNDVTLLERTAVGRDINRHHFSQAEIDSALATPLVEAHLAALKFRARHPAFRGAFTFSVDEQYVALTWRDREHRTTLTVDLSTADATIEATTAMATTMVADPWKPQLMGQLW</sequence>
<evidence type="ECO:0000256" key="5">
    <source>
        <dbReference type="PIRSR" id="PIRSR003059-2"/>
    </source>
</evidence>
<gene>
    <name evidence="7" type="ORF">AQJ46_50090</name>
</gene>
<reference evidence="7 8" key="1">
    <citation type="submission" date="2015-10" db="EMBL/GenBank/DDBJ databases">
        <title>Draft genome sequence of Streptomyces canus DSM 40017, type strain for the species Streptomyces canus.</title>
        <authorList>
            <person name="Ruckert C."/>
            <person name="Winkler A."/>
            <person name="Kalinowski J."/>
            <person name="Kampfer P."/>
            <person name="Glaeser S."/>
        </authorList>
    </citation>
    <scope>NUCLEOTIDE SEQUENCE [LARGE SCALE GENOMIC DNA]</scope>
    <source>
        <strain evidence="7 8">DSM 40017</strain>
    </source>
</reference>
<keyword evidence="3" id="KW-0808">Transferase</keyword>
<dbReference type="GO" id="GO:0005975">
    <property type="term" value="P:carbohydrate metabolic process"/>
    <property type="evidence" value="ECO:0007669"/>
    <property type="project" value="InterPro"/>
</dbReference>
<feature type="domain" description="Glycosyl hydrolase family 13 catalytic" evidence="6">
    <location>
        <begin position="18"/>
        <end position="433"/>
    </location>
</feature>
<keyword evidence="2" id="KW-0328">Glycosyltransferase</keyword>
<feature type="binding site" evidence="5">
    <location>
        <position position="61"/>
    </location>
    <ligand>
        <name>substrate</name>
    </ligand>
</feature>
<feature type="active site" description="Proton donor" evidence="4">
    <location>
        <position position="243"/>
    </location>
</feature>
<evidence type="ECO:0000313" key="7">
    <source>
        <dbReference type="EMBL" id="KUN53984.1"/>
    </source>
</evidence>
<evidence type="ECO:0000256" key="1">
    <source>
        <dbReference type="ARBA" id="ARBA00008452"/>
    </source>
</evidence>
<dbReference type="GO" id="GO:0004645">
    <property type="term" value="F:1,4-alpha-oligoglucan phosphorylase activity"/>
    <property type="evidence" value="ECO:0007669"/>
    <property type="project" value="InterPro"/>
</dbReference>
<dbReference type="Proteomes" id="UP000053669">
    <property type="component" value="Unassembled WGS sequence"/>
</dbReference>
<evidence type="ECO:0000256" key="4">
    <source>
        <dbReference type="PIRSR" id="PIRSR003059-1"/>
    </source>
</evidence>
<name>A0A117QVU8_9ACTN</name>
<dbReference type="SUPFAM" id="SSF51445">
    <property type="entry name" value="(Trans)glycosidases"/>
    <property type="match status" value="1"/>
</dbReference>
<evidence type="ECO:0000313" key="8">
    <source>
        <dbReference type="Proteomes" id="UP000053669"/>
    </source>
</evidence>
<feature type="binding site" evidence="5">
    <location>
        <position position="409"/>
    </location>
    <ligand>
        <name>substrate</name>
    </ligand>
</feature>
<dbReference type="Pfam" id="PF00128">
    <property type="entry name" value="Alpha-amylase"/>
    <property type="match status" value="1"/>
</dbReference>
<comment type="similarity">
    <text evidence="1">Belongs to the glycosyl hydrolase 13 family. Sucrose phosphorylase subfamily.</text>
</comment>
<dbReference type="Gene3D" id="3.90.400.10">
    <property type="entry name" value="Oligo-1,6-glucosidase, Domain 2"/>
    <property type="match status" value="1"/>
</dbReference>
<evidence type="ECO:0000256" key="3">
    <source>
        <dbReference type="ARBA" id="ARBA00022679"/>
    </source>
</evidence>
<dbReference type="EMBL" id="LMWU01000085">
    <property type="protein sequence ID" value="KUN53984.1"/>
    <property type="molecule type" value="Genomic_DNA"/>
</dbReference>
<dbReference type="PIRSF" id="PIRSF003059">
    <property type="entry name" value="Sucrose_phosphorylase"/>
    <property type="match status" value="1"/>
</dbReference>
<accession>A0A117QVU8</accession>
<dbReference type="InterPro" id="IPR016377">
    <property type="entry name" value="Sucrose_GGa_phosphorylase-rel"/>
</dbReference>
<feature type="active site" description="Nucleophile" evidence="4">
    <location>
        <position position="203"/>
    </location>
</feature>
<feature type="binding site" evidence="5">
    <location>
        <position position="99"/>
    </location>
    <ligand>
        <name>substrate</name>
    </ligand>
</feature>
<evidence type="ECO:0000256" key="2">
    <source>
        <dbReference type="ARBA" id="ARBA00022676"/>
    </source>
</evidence>
<protein>
    <submittedName>
        <fullName evidence="7">Sucrose phosphorylase</fullName>
    </submittedName>
</protein>
<evidence type="ECO:0000259" key="6">
    <source>
        <dbReference type="SMART" id="SM00642"/>
    </source>
</evidence>
<feature type="binding site" evidence="5">
    <location>
        <begin position="353"/>
        <end position="356"/>
    </location>
    <ligand>
        <name>substrate</name>
    </ligand>
</feature>